<proteinExistence type="predicted"/>
<protein>
    <submittedName>
        <fullName evidence="1">Uncharacterized protein</fullName>
    </submittedName>
</protein>
<evidence type="ECO:0000313" key="2">
    <source>
        <dbReference type="Proteomes" id="UP000309186"/>
    </source>
</evidence>
<accession>A0A5R9PVW6</accession>
<dbReference type="Proteomes" id="UP000309186">
    <property type="component" value="Unassembled WGS sequence"/>
</dbReference>
<reference evidence="1 2" key="1">
    <citation type="submission" date="2018-01" db="EMBL/GenBank/DDBJ databases">
        <title>Co-occurrence of chitin degradation, pigmentation and bioactivity in marine Pseudoalteromonas.</title>
        <authorList>
            <person name="Paulsen S."/>
            <person name="Gram L."/>
            <person name="Machado H."/>
        </authorList>
    </citation>
    <scope>NUCLEOTIDE SEQUENCE [LARGE SCALE GENOMIC DNA]</scope>
    <source>
        <strain evidence="1 2">S3663</strain>
    </source>
</reference>
<dbReference type="AlphaFoldDB" id="A0A5R9PVW6"/>
<dbReference type="OrthoDB" id="6310600at2"/>
<gene>
    <name evidence="1" type="ORF">C1E24_20930</name>
</gene>
<organism evidence="1 2">
    <name type="scientific">Pseudoalteromonas phenolica</name>
    <dbReference type="NCBI Taxonomy" id="161398"/>
    <lineage>
        <taxon>Bacteria</taxon>
        <taxon>Pseudomonadati</taxon>
        <taxon>Pseudomonadota</taxon>
        <taxon>Gammaproteobacteria</taxon>
        <taxon>Alteromonadales</taxon>
        <taxon>Pseudoalteromonadaceae</taxon>
        <taxon>Pseudoalteromonas</taxon>
    </lineage>
</organism>
<dbReference type="RefSeq" id="WP_138484825.1">
    <property type="nucleotide sequence ID" value="NZ_PPSW01000087.1"/>
</dbReference>
<comment type="caution">
    <text evidence="1">The sequence shown here is derived from an EMBL/GenBank/DDBJ whole genome shotgun (WGS) entry which is preliminary data.</text>
</comment>
<sequence>MKKVFTLAVILGFGFLVHTKFVEAAYAVGFVKFYKETTLENSSNQTVNCNTWAFGVVNEPSLIEKYENCINDYQKDGYAIIKQSGT</sequence>
<dbReference type="EMBL" id="PPSW01000087">
    <property type="protein sequence ID" value="TLX45068.1"/>
    <property type="molecule type" value="Genomic_DNA"/>
</dbReference>
<name>A0A5R9PVW6_9GAMM</name>
<evidence type="ECO:0000313" key="1">
    <source>
        <dbReference type="EMBL" id="TLX45068.1"/>
    </source>
</evidence>